<protein>
    <submittedName>
        <fullName evidence="7">Cytochrome b5</fullName>
    </submittedName>
</protein>
<dbReference type="PANTHER" id="PTHR19359:SF95">
    <property type="entry name" value="CYTOCHROME B5 TYPE B"/>
    <property type="match status" value="1"/>
</dbReference>
<dbReference type="Gene3D" id="3.10.120.10">
    <property type="entry name" value="Cytochrome b5-like heme/steroid binding domain"/>
    <property type="match status" value="1"/>
</dbReference>
<keyword evidence="1" id="KW-0349">Heme</keyword>
<evidence type="ECO:0000256" key="2">
    <source>
        <dbReference type="ARBA" id="ARBA00022723"/>
    </source>
</evidence>
<dbReference type="SMART" id="SM01117">
    <property type="entry name" value="Cyt-b5"/>
    <property type="match status" value="1"/>
</dbReference>
<keyword evidence="8" id="KW-1185">Reference proteome</keyword>
<feature type="domain" description="Cytochrome b5 heme-binding" evidence="6">
    <location>
        <begin position="415"/>
        <end position="492"/>
    </location>
</feature>
<dbReference type="PANTHER" id="PTHR19359">
    <property type="entry name" value="CYTOCHROME B5"/>
    <property type="match status" value="1"/>
</dbReference>
<evidence type="ECO:0000256" key="1">
    <source>
        <dbReference type="ARBA" id="ARBA00022617"/>
    </source>
</evidence>
<dbReference type="AlphaFoldDB" id="A0A2P6UZH8"/>
<gene>
    <name evidence="7" type="ORF">C2E20_9074</name>
</gene>
<evidence type="ECO:0000256" key="3">
    <source>
        <dbReference type="ARBA" id="ARBA00023004"/>
    </source>
</evidence>
<comment type="similarity">
    <text evidence="4">Belongs to the cytochrome b5 family.</text>
</comment>
<sequence>MPSWTPRLPISWVAGLLRGEQEPREPAPPVRLAVVDAPAAAGPALVSPTTADALRLRDGRGFLCLAEGSDCVLPVAADASVADGQLAVDAVQQYNLHLGAGISDDFRAFEPPAGEPFELAEVEAEVAQLGRGDGQALQVDARQLAKQLLRSRFSTVLALGEAVVLPWPAGGSSDGGDAGGGARLLLRVTAVHTLDQQAREEAVGYHCYRGLLTHDAQICLTTPGAPRQQQQQQQPQAPGQQQHQQQQQAQKQAQKQGQQQGAAGSCGSSEVGGCGGESPEQLPQSMAAGRGRVVLLNVKQRPAAGPSRNCVLVHTTDAEGEGETFPVQRKLLRPCIALTKAVRSEGEGAPGVTLAVDTLTFDRVLIFLEALALQRQPPAFGLHLCPQLLEAAQQLGLRALEECCRERLGESQARLRFYSFAEIRELNARGGCWLILDGMVLDVTRWLPEHPGGSRIIPEQSLNLDCSRMFEIFHASRESFIYLQQFYAGEVSPEDLPLVPPPSEPPSAEFLDQLRQYTPWRLRAAEPVTHLGAKKR</sequence>
<dbReference type="Proteomes" id="UP000239649">
    <property type="component" value="Unassembled WGS sequence"/>
</dbReference>
<name>A0A2P6UZH8_9CHLO</name>
<dbReference type="InterPro" id="IPR050668">
    <property type="entry name" value="Cytochrome_b5"/>
</dbReference>
<reference evidence="7 8" key="1">
    <citation type="journal article" date="2018" name="Plant J.">
        <title>Genome sequences of Chlorella sorokiniana UTEX 1602 and Micractinium conductrix SAG 241.80: implications to maltose excretion by a green alga.</title>
        <authorList>
            <person name="Arriola M.B."/>
            <person name="Velmurugan N."/>
            <person name="Zhang Y."/>
            <person name="Plunkett M.H."/>
            <person name="Hondzo H."/>
            <person name="Barney B.M."/>
        </authorList>
    </citation>
    <scope>NUCLEOTIDE SEQUENCE [LARGE SCALE GENOMIC DNA]</scope>
    <source>
        <strain evidence="7 8">SAG 241.80</strain>
    </source>
</reference>
<dbReference type="EMBL" id="LHPF02000071">
    <property type="protein sequence ID" value="PSC67239.1"/>
    <property type="molecule type" value="Genomic_DNA"/>
</dbReference>
<accession>A0A2P6UZH8</accession>
<evidence type="ECO:0000313" key="8">
    <source>
        <dbReference type="Proteomes" id="UP000239649"/>
    </source>
</evidence>
<evidence type="ECO:0000313" key="7">
    <source>
        <dbReference type="EMBL" id="PSC67239.1"/>
    </source>
</evidence>
<dbReference type="GO" id="GO:0016020">
    <property type="term" value="C:membrane"/>
    <property type="evidence" value="ECO:0007669"/>
    <property type="project" value="TreeGrafter"/>
</dbReference>
<evidence type="ECO:0000259" key="6">
    <source>
        <dbReference type="PROSITE" id="PS50255"/>
    </source>
</evidence>
<evidence type="ECO:0000256" key="5">
    <source>
        <dbReference type="SAM" id="MobiDB-lite"/>
    </source>
</evidence>
<comment type="caution">
    <text evidence="7">The sequence shown here is derived from an EMBL/GenBank/DDBJ whole genome shotgun (WGS) entry which is preliminary data.</text>
</comment>
<proteinExistence type="inferred from homology"/>
<feature type="compositionally biased region" description="Low complexity" evidence="5">
    <location>
        <begin position="228"/>
        <end position="269"/>
    </location>
</feature>
<dbReference type="InterPro" id="IPR001199">
    <property type="entry name" value="Cyt_B5-like_heme/steroid-bd"/>
</dbReference>
<dbReference type="GO" id="GO:0046872">
    <property type="term" value="F:metal ion binding"/>
    <property type="evidence" value="ECO:0007669"/>
    <property type="project" value="UniProtKB-KW"/>
</dbReference>
<dbReference type="PROSITE" id="PS50255">
    <property type="entry name" value="CYTOCHROME_B5_2"/>
    <property type="match status" value="1"/>
</dbReference>
<evidence type="ECO:0000256" key="4">
    <source>
        <dbReference type="ARBA" id="ARBA00038168"/>
    </source>
</evidence>
<dbReference type="InterPro" id="IPR036400">
    <property type="entry name" value="Cyt_B5-like_heme/steroid_sf"/>
</dbReference>
<dbReference type="SUPFAM" id="SSF55856">
    <property type="entry name" value="Cytochrome b5-like heme/steroid binding domain"/>
    <property type="match status" value="1"/>
</dbReference>
<feature type="region of interest" description="Disordered" evidence="5">
    <location>
        <begin position="224"/>
        <end position="283"/>
    </location>
</feature>
<keyword evidence="2" id="KW-0479">Metal-binding</keyword>
<dbReference type="OrthoDB" id="260519at2759"/>
<dbReference type="STRING" id="554055.A0A2P6UZH8"/>
<organism evidence="7 8">
    <name type="scientific">Micractinium conductrix</name>
    <dbReference type="NCBI Taxonomy" id="554055"/>
    <lineage>
        <taxon>Eukaryota</taxon>
        <taxon>Viridiplantae</taxon>
        <taxon>Chlorophyta</taxon>
        <taxon>core chlorophytes</taxon>
        <taxon>Trebouxiophyceae</taxon>
        <taxon>Chlorellales</taxon>
        <taxon>Chlorellaceae</taxon>
        <taxon>Chlorella clade</taxon>
        <taxon>Micractinium</taxon>
    </lineage>
</organism>
<keyword evidence="3" id="KW-0408">Iron</keyword>
<dbReference type="Pfam" id="PF00173">
    <property type="entry name" value="Cyt-b5"/>
    <property type="match status" value="1"/>
</dbReference>
<dbReference type="GO" id="GO:0020037">
    <property type="term" value="F:heme binding"/>
    <property type="evidence" value="ECO:0007669"/>
    <property type="project" value="TreeGrafter"/>
</dbReference>